<evidence type="ECO:0000313" key="2">
    <source>
        <dbReference type="Proteomes" id="UP000785679"/>
    </source>
</evidence>
<reference evidence="1" key="1">
    <citation type="submission" date="2019-06" db="EMBL/GenBank/DDBJ databases">
        <authorList>
            <person name="Zheng W."/>
        </authorList>
    </citation>
    <scope>NUCLEOTIDE SEQUENCE</scope>
    <source>
        <strain evidence="1">QDHG01</strain>
    </source>
</reference>
<organism evidence="1 2">
    <name type="scientific">Halteria grandinella</name>
    <dbReference type="NCBI Taxonomy" id="5974"/>
    <lineage>
        <taxon>Eukaryota</taxon>
        <taxon>Sar</taxon>
        <taxon>Alveolata</taxon>
        <taxon>Ciliophora</taxon>
        <taxon>Intramacronucleata</taxon>
        <taxon>Spirotrichea</taxon>
        <taxon>Stichotrichia</taxon>
        <taxon>Sporadotrichida</taxon>
        <taxon>Halteriidae</taxon>
        <taxon>Halteria</taxon>
    </lineage>
</organism>
<protein>
    <recommendedName>
        <fullName evidence="3">MORN repeat-containing protein</fullName>
    </recommendedName>
</protein>
<accession>A0A8J8NQ49</accession>
<name>A0A8J8NQ49_HALGN</name>
<comment type="caution">
    <text evidence="1">The sequence shown here is derived from an EMBL/GenBank/DDBJ whole genome shotgun (WGS) entry which is preliminary data.</text>
</comment>
<evidence type="ECO:0008006" key="3">
    <source>
        <dbReference type="Google" id="ProtNLM"/>
    </source>
</evidence>
<dbReference type="SUPFAM" id="SSF82185">
    <property type="entry name" value="Histone H3 K4-specific methyltransferase SET7/9 N-terminal domain"/>
    <property type="match status" value="1"/>
</dbReference>
<sequence>MKPKEQKVHEFEKCLQELQDNTEIHLVKYGPQHTTCILKREMIRENKKEQEESDIINGIQLNVLSKYLEPTENQNVWRYTIFEYDENFVKYLRDKKSGISDDQEHVEMLKLAIAEKHKNQRYTDLDMQYGCMEADNHQRWYRYNIARMAKNIQEQIEEDAKGVARDRSSPKSETSLLEMKILVTHFVNSSLLLAHHAIKSIKAVLSEEQPFKQILREHQTIFDDSVLNHLWQTYLPCKDSTFNDIFEKISCWHHFDEDLSDVDFGSEKRILQLRKGMPMPDGSGFRKGIYYGETVKGERHGKGILICKPSLHIYEAWFYKGFPIKGRAFDYTYFDSWAVQTGRFKNNYDLSGQGTRIRERYYSYEGELDRHQCITGYGQYHNLTTYFEGYFDQGCLYWGRIKKASGEVYEGAFAGGHLENGSKTFPDGKVLQVTNLHGNYKQGYYYTNAKMVQQNGDYQIGDWKDDVAIGVHRYYTKDDVFKKVSLILYIHIIGDNISLRDKMIKGIFSFVNYTQA</sequence>
<proteinExistence type="predicted"/>
<dbReference type="EMBL" id="RRYP01008860">
    <property type="protein sequence ID" value="TNV79482.1"/>
    <property type="molecule type" value="Genomic_DNA"/>
</dbReference>
<dbReference type="OrthoDB" id="284854at2759"/>
<evidence type="ECO:0000313" key="1">
    <source>
        <dbReference type="EMBL" id="TNV79482.1"/>
    </source>
</evidence>
<keyword evidence="2" id="KW-1185">Reference proteome</keyword>
<dbReference type="AlphaFoldDB" id="A0A8J8NQ49"/>
<dbReference type="Proteomes" id="UP000785679">
    <property type="component" value="Unassembled WGS sequence"/>
</dbReference>
<gene>
    <name evidence="1" type="ORF">FGO68_gene9823</name>
</gene>